<accession>A0A3B0XFT5</accession>
<dbReference type="Pfam" id="PF00440">
    <property type="entry name" value="TetR_N"/>
    <property type="match status" value="1"/>
</dbReference>
<dbReference type="GO" id="GO:0003677">
    <property type="term" value="F:DNA binding"/>
    <property type="evidence" value="ECO:0007669"/>
    <property type="project" value="UniProtKB-KW"/>
</dbReference>
<organism evidence="5">
    <name type="scientific">hydrothermal vent metagenome</name>
    <dbReference type="NCBI Taxonomy" id="652676"/>
    <lineage>
        <taxon>unclassified sequences</taxon>
        <taxon>metagenomes</taxon>
        <taxon>ecological metagenomes</taxon>
    </lineage>
</organism>
<dbReference type="InterPro" id="IPR001647">
    <property type="entry name" value="HTH_TetR"/>
</dbReference>
<dbReference type="AlphaFoldDB" id="A0A3B0XFT5"/>
<proteinExistence type="predicted"/>
<keyword evidence="2" id="KW-0238">DNA-binding</keyword>
<evidence type="ECO:0000256" key="3">
    <source>
        <dbReference type="ARBA" id="ARBA00023163"/>
    </source>
</evidence>
<feature type="domain" description="HTH tetR-type" evidence="4">
    <location>
        <begin position="17"/>
        <end position="58"/>
    </location>
</feature>
<dbReference type="InterPro" id="IPR009057">
    <property type="entry name" value="Homeodomain-like_sf"/>
</dbReference>
<dbReference type="InterPro" id="IPR036271">
    <property type="entry name" value="Tet_transcr_reg_TetR-rel_C_sf"/>
</dbReference>
<dbReference type="PANTHER" id="PTHR47506">
    <property type="entry name" value="TRANSCRIPTIONAL REGULATORY PROTEIN"/>
    <property type="match status" value="1"/>
</dbReference>
<keyword evidence="3" id="KW-0804">Transcription</keyword>
<gene>
    <name evidence="5" type="ORF">MNBD_GAMMA08-1607</name>
</gene>
<sequence>MALQTIDNHSLAESLFEVFRTRGYEGATISLLSEVTGLKKSSLYHRFPAGKDDMVKAVIAHVSSQLHEHIIGPLLNNKEKPEKRFSKMLVIVNAFYADGRKNCLLNVLNLGKPKTEVKKLLKKDYTDWLAALCNLGEEAGLNKKTAKERAEHFLVVVQGALVIQRLTNDNLAFKKNMEYEKKQFFK</sequence>
<dbReference type="SUPFAM" id="SSF46689">
    <property type="entry name" value="Homeodomain-like"/>
    <property type="match status" value="1"/>
</dbReference>
<name>A0A3B0XFT5_9ZZZZ</name>
<evidence type="ECO:0000256" key="2">
    <source>
        <dbReference type="ARBA" id="ARBA00023125"/>
    </source>
</evidence>
<evidence type="ECO:0000259" key="4">
    <source>
        <dbReference type="Pfam" id="PF00440"/>
    </source>
</evidence>
<evidence type="ECO:0000313" key="5">
    <source>
        <dbReference type="EMBL" id="VAW62302.1"/>
    </source>
</evidence>
<reference evidence="5" key="1">
    <citation type="submission" date="2018-06" db="EMBL/GenBank/DDBJ databases">
        <authorList>
            <person name="Zhirakovskaya E."/>
        </authorList>
    </citation>
    <scope>NUCLEOTIDE SEQUENCE</scope>
</reference>
<dbReference type="EMBL" id="UOFH01000212">
    <property type="protein sequence ID" value="VAW62302.1"/>
    <property type="molecule type" value="Genomic_DNA"/>
</dbReference>
<dbReference type="PANTHER" id="PTHR47506:SF7">
    <property type="entry name" value="TRANSCRIPTIONAL REGULATORY PROTEIN"/>
    <property type="match status" value="1"/>
</dbReference>
<protein>
    <recommendedName>
        <fullName evidence="4">HTH tetR-type domain-containing protein</fullName>
    </recommendedName>
</protein>
<keyword evidence="1" id="KW-0805">Transcription regulation</keyword>
<dbReference type="Gene3D" id="1.10.357.10">
    <property type="entry name" value="Tetracycline Repressor, domain 2"/>
    <property type="match status" value="1"/>
</dbReference>
<evidence type="ECO:0000256" key="1">
    <source>
        <dbReference type="ARBA" id="ARBA00023015"/>
    </source>
</evidence>
<dbReference type="SUPFAM" id="SSF48498">
    <property type="entry name" value="Tetracyclin repressor-like, C-terminal domain"/>
    <property type="match status" value="1"/>
</dbReference>